<dbReference type="AlphaFoldDB" id="F7YX46"/>
<dbReference type="RefSeq" id="WP_013932079.1">
    <property type="nucleotide sequence ID" value="NC_015707.1"/>
</dbReference>
<proteinExistence type="predicted"/>
<dbReference type="Pfam" id="PF03885">
    <property type="entry name" value="DUF327"/>
    <property type="match status" value="1"/>
</dbReference>
<dbReference type="InterPro" id="IPR024042">
    <property type="entry name" value="TM1646-like_dom_sf"/>
</dbReference>
<dbReference type="OrthoDB" id="47226at2"/>
<evidence type="ECO:0000313" key="2">
    <source>
        <dbReference type="Proteomes" id="UP000006804"/>
    </source>
</evidence>
<dbReference type="STRING" id="688269.Theth_0772"/>
<dbReference type="InterPro" id="IPR005585">
    <property type="entry name" value="DUF327"/>
</dbReference>
<dbReference type="eggNOG" id="COG1728">
    <property type="taxonomic scope" value="Bacteria"/>
</dbReference>
<organism evidence="1 2">
    <name type="scientific">Pseudothermotoga thermarum DSM 5069</name>
    <dbReference type="NCBI Taxonomy" id="688269"/>
    <lineage>
        <taxon>Bacteria</taxon>
        <taxon>Thermotogati</taxon>
        <taxon>Thermotogota</taxon>
        <taxon>Thermotogae</taxon>
        <taxon>Thermotogales</taxon>
        <taxon>Thermotogaceae</taxon>
        <taxon>Pseudothermotoga</taxon>
    </lineage>
</organism>
<reference evidence="1 2" key="1">
    <citation type="submission" date="2010-11" db="EMBL/GenBank/DDBJ databases">
        <title>The complete genome of Thermotoga thermarum DSM 5069.</title>
        <authorList>
            <consortium name="US DOE Joint Genome Institute (JGI-PGF)"/>
            <person name="Lucas S."/>
            <person name="Copeland A."/>
            <person name="Lapidus A."/>
            <person name="Bruce D."/>
            <person name="Goodwin L."/>
            <person name="Pitluck S."/>
            <person name="Kyrpides N."/>
            <person name="Mavromatis K."/>
            <person name="Ivanova N."/>
            <person name="Zeytun A."/>
            <person name="Brettin T."/>
            <person name="Detter J.C."/>
            <person name="Tapia R."/>
            <person name="Han C."/>
            <person name="Land M."/>
            <person name="Hauser L."/>
            <person name="Markowitz V."/>
            <person name="Cheng J.-F."/>
            <person name="Hugenholtz P."/>
            <person name="Woyke T."/>
            <person name="Wu D."/>
            <person name="Spring S."/>
            <person name="Schroeder M."/>
            <person name="Brambilla E."/>
            <person name="Klenk H.-P."/>
            <person name="Eisen J.A."/>
        </authorList>
    </citation>
    <scope>NUCLEOTIDE SEQUENCE [LARGE SCALE GENOMIC DNA]</scope>
    <source>
        <strain evidence="1 2">DSM 5069</strain>
    </source>
</reference>
<dbReference type="KEGG" id="tta:Theth_0772"/>
<accession>F7YX46</accession>
<dbReference type="HOGENOM" id="CLU_121413_2_0_0"/>
<gene>
    <name evidence="1" type="ORF">Theth_0772</name>
</gene>
<keyword evidence="2" id="KW-1185">Reference proteome</keyword>
<dbReference type="Proteomes" id="UP000006804">
    <property type="component" value="Chromosome"/>
</dbReference>
<dbReference type="EMBL" id="CP002351">
    <property type="protein sequence ID" value="AEH50857.1"/>
    <property type="molecule type" value="Genomic_DNA"/>
</dbReference>
<sequence>MRINPPEDWNLRNFEVKRKKISRSTQKKVESNSLKFSEVFEIVEEETLNEILEDLIKRIVDCGNKLVRSPTQENFKRYRESVKEFLKLVEKKLYKMSKDFQASTDLFVVVEEVDEKLQQIAQSLLEAEKGALNLAAKVQEIYGLLMDLYR</sequence>
<name>F7YX46_9THEM</name>
<protein>
    <recommendedName>
        <fullName evidence="3">DUF327 domain-containing protein</fullName>
    </recommendedName>
</protein>
<dbReference type="PATRIC" id="fig|688269.3.peg.796"/>
<dbReference type="Gene3D" id="1.20.120.490">
    <property type="entry name" value="Hypothetical protein TM1646-like domain"/>
    <property type="match status" value="1"/>
</dbReference>
<dbReference type="SUPFAM" id="SSF158397">
    <property type="entry name" value="TM1646-like"/>
    <property type="match status" value="1"/>
</dbReference>
<evidence type="ECO:0008006" key="3">
    <source>
        <dbReference type="Google" id="ProtNLM"/>
    </source>
</evidence>
<evidence type="ECO:0000313" key="1">
    <source>
        <dbReference type="EMBL" id="AEH50857.1"/>
    </source>
</evidence>